<dbReference type="EMBL" id="CP021748">
    <property type="protein sequence ID" value="ARX87872.1"/>
    <property type="molecule type" value="Genomic_DNA"/>
</dbReference>
<gene>
    <name evidence="2" type="ORF">SMD44_07354</name>
</gene>
<organism evidence="2 3">
    <name type="scientific">Streptomyces alboflavus</name>
    <dbReference type="NCBI Taxonomy" id="67267"/>
    <lineage>
        <taxon>Bacteria</taxon>
        <taxon>Bacillati</taxon>
        <taxon>Actinomycetota</taxon>
        <taxon>Actinomycetes</taxon>
        <taxon>Kitasatosporales</taxon>
        <taxon>Streptomycetaceae</taxon>
        <taxon>Streptomyces</taxon>
    </lineage>
</organism>
<evidence type="ECO:0000256" key="1">
    <source>
        <dbReference type="SAM" id="MobiDB-lite"/>
    </source>
</evidence>
<reference evidence="2 3" key="1">
    <citation type="submission" date="2017-05" db="EMBL/GenBank/DDBJ databases">
        <title>Streptomyces alboflavus Genome sequencing and assembly.</title>
        <authorList>
            <person name="Wang Y."/>
            <person name="Du B."/>
            <person name="Ding Y."/>
            <person name="Liu H."/>
            <person name="Hou Q."/>
            <person name="Liu K."/>
            <person name="Wang C."/>
            <person name="Yao L."/>
        </authorList>
    </citation>
    <scope>NUCLEOTIDE SEQUENCE [LARGE SCALE GENOMIC DNA]</scope>
    <source>
        <strain evidence="2 3">MDJK44</strain>
    </source>
</reference>
<sequence>MEEYGSFDDMAYGAMGQAVRRAMPHTEADPVGVLASLLSMWSAAVQGHIRQPGSGRPAVVWSVLVGPSNLGRKGYAADTAWAALGPSLSSFLGTRRRESFKSGAAIVQSLAELEEDTAQAEGGPDGRALFYTEEMSDTLKAAGKDSDYGSILIRAWDGKAISNTVKGKDGSIVTRVPEPLLGLYAHVQPLVFRHYVKPQHAASGLYNRMLFVCVRASQTIPEATDGGSPLDELKPGKRLGTAYRWATDEPRFMRWAQSAVDRLNALRLDYQAELENTPPEVGVFIERAYEQTKRVATILSAASMEERITGRCVDAAAAFVAYADRSIRAVLAEAPQTGRTVRPLADAMREALRRAGGEMRATELHRAVGSRHPAALLRQTAADEPDMAWEERPTRSPGTVPIYFKLLSQSAAGRPSLRVVPAPLAPPARPARPSTKRPKKRTGDPYRISLRSLLD</sequence>
<dbReference type="AlphaFoldDB" id="A0A1Z1WNG7"/>
<dbReference type="Proteomes" id="UP000195880">
    <property type="component" value="Chromosome"/>
</dbReference>
<evidence type="ECO:0008006" key="4">
    <source>
        <dbReference type="Google" id="ProtNLM"/>
    </source>
</evidence>
<protein>
    <recommendedName>
        <fullName evidence="4">DUF3987 domain-containing protein</fullName>
    </recommendedName>
</protein>
<feature type="region of interest" description="Disordered" evidence="1">
    <location>
        <begin position="415"/>
        <end position="455"/>
    </location>
</feature>
<keyword evidence="3" id="KW-1185">Reference proteome</keyword>
<name>A0A1Z1WNG7_9ACTN</name>
<proteinExistence type="predicted"/>
<evidence type="ECO:0000313" key="2">
    <source>
        <dbReference type="EMBL" id="ARX87872.1"/>
    </source>
</evidence>
<dbReference type="OrthoDB" id="6272730at2"/>
<dbReference type="KEGG" id="salf:SMD44_07354"/>
<accession>A0A1Z1WNG7</accession>
<dbReference type="RefSeq" id="WP_087886604.1">
    <property type="nucleotide sequence ID" value="NZ_CP021748.1"/>
</dbReference>
<evidence type="ECO:0000313" key="3">
    <source>
        <dbReference type="Proteomes" id="UP000195880"/>
    </source>
</evidence>